<evidence type="ECO:0000313" key="2">
    <source>
        <dbReference type="EMBL" id="MPC20824.1"/>
    </source>
</evidence>
<dbReference type="AlphaFoldDB" id="A0A5B7DHZ9"/>
<evidence type="ECO:0000313" key="3">
    <source>
        <dbReference type="Proteomes" id="UP000324222"/>
    </source>
</evidence>
<evidence type="ECO:0000256" key="1">
    <source>
        <dbReference type="SAM" id="MobiDB-lite"/>
    </source>
</evidence>
<accession>A0A5B7DHZ9</accession>
<sequence length="65" mass="7838">MTGLRGGEEMERENGRKEDRPSVTSSHDLLPPPSRTTVELWVREYGQDHDHDHHYHQHRYNYLRQ</sequence>
<dbReference type="Proteomes" id="UP000324222">
    <property type="component" value="Unassembled WGS sequence"/>
</dbReference>
<feature type="region of interest" description="Disordered" evidence="1">
    <location>
        <begin position="1"/>
        <end position="35"/>
    </location>
</feature>
<gene>
    <name evidence="2" type="ORF">E2C01_013785</name>
</gene>
<comment type="caution">
    <text evidence="2">The sequence shown here is derived from an EMBL/GenBank/DDBJ whole genome shotgun (WGS) entry which is preliminary data.</text>
</comment>
<dbReference type="EMBL" id="VSRR010000914">
    <property type="protein sequence ID" value="MPC20824.1"/>
    <property type="molecule type" value="Genomic_DNA"/>
</dbReference>
<proteinExistence type="predicted"/>
<organism evidence="2 3">
    <name type="scientific">Portunus trituberculatus</name>
    <name type="common">Swimming crab</name>
    <name type="synonym">Neptunus trituberculatus</name>
    <dbReference type="NCBI Taxonomy" id="210409"/>
    <lineage>
        <taxon>Eukaryota</taxon>
        <taxon>Metazoa</taxon>
        <taxon>Ecdysozoa</taxon>
        <taxon>Arthropoda</taxon>
        <taxon>Crustacea</taxon>
        <taxon>Multicrustacea</taxon>
        <taxon>Malacostraca</taxon>
        <taxon>Eumalacostraca</taxon>
        <taxon>Eucarida</taxon>
        <taxon>Decapoda</taxon>
        <taxon>Pleocyemata</taxon>
        <taxon>Brachyura</taxon>
        <taxon>Eubrachyura</taxon>
        <taxon>Portunoidea</taxon>
        <taxon>Portunidae</taxon>
        <taxon>Portuninae</taxon>
        <taxon>Portunus</taxon>
    </lineage>
</organism>
<keyword evidence="3" id="KW-1185">Reference proteome</keyword>
<name>A0A5B7DHZ9_PORTR</name>
<feature type="compositionally biased region" description="Basic and acidic residues" evidence="1">
    <location>
        <begin position="1"/>
        <end position="21"/>
    </location>
</feature>
<reference evidence="2 3" key="1">
    <citation type="submission" date="2019-05" db="EMBL/GenBank/DDBJ databases">
        <title>Another draft genome of Portunus trituberculatus and its Hox gene families provides insights of decapod evolution.</title>
        <authorList>
            <person name="Jeong J.-H."/>
            <person name="Song I."/>
            <person name="Kim S."/>
            <person name="Choi T."/>
            <person name="Kim D."/>
            <person name="Ryu S."/>
            <person name="Kim W."/>
        </authorList>
    </citation>
    <scope>NUCLEOTIDE SEQUENCE [LARGE SCALE GENOMIC DNA]</scope>
    <source>
        <tissue evidence="2">Muscle</tissue>
    </source>
</reference>
<protein>
    <submittedName>
        <fullName evidence="2">Uncharacterized protein</fullName>
    </submittedName>
</protein>